<dbReference type="Gene3D" id="1.10.287.70">
    <property type="match status" value="1"/>
</dbReference>
<proteinExistence type="predicted"/>
<dbReference type="OrthoDB" id="268207at2"/>
<protein>
    <submittedName>
        <fullName evidence="3">Ion transporter</fullName>
    </submittedName>
</protein>
<evidence type="ECO:0000259" key="2">
    <source>
        <dbReference type="Pfam" id="PF07885"/>
    </source>
</evidence>
<dbReference type="SUPFAM" id="SSF81324">
    <property type="entry name" value="Voltage-gated potassium channels"/>
    <property type="match status" value="1"/>
</dbReference>
<dbReference type="RefSeq" id="WP_041900528.1">
    <property type="nucleotide sequence ID" value="NZ_CP010086.2"/>
</dbReference>
<feature type="transmembrane region" description="Helical" evidence="1">
    <location>
        <begin position="422"/>
        <end position="441"/>
    </location>
</feature>
<feature type="transmembrane region" description="Helical" evidence="1">
    <location>
        <begin position="339"/>
        <end position="360"/>
    </location>
</feature>
<gene>
    <name evidence="3" type="ORF">LF65_05546</name>
</gene>
<keyword evidence="1" id="KW-0472">Membrane</keyword>
<evidence type="ECO:0000313" key="4">
    <source>
        <dbReference type="Proteomes" id="UP000031866"/>
    </source>
</evidence>
<dbReference type="InterPro" id="IPR013099">
    <property type="entry name" value="K_chnl_dom"/>
</dbReference>
<dbReference type="EMBL" id="CP010086">
    <property type="protein sequence ID" value="AJH02057.1"/>
    <property type="molecule type" value="Genomic_DNA"/>
</dbReference>
<keyword evidence="1" id="KW-0812">Transmembrane</keyword>
<dbReference type="STRING" id="1520.LF65_05546"/>
<reference evidence="4" key="1">
    <citation type="submission" date="2014-12" db="EMBL/GenBank/DDBJ databases">
        <title>Genome sequence of Clostridium beijerinckii strain 59B.</title>
        <authorList>
            <person name="Little G.T."/>
            <person name="Minton N.P."/>
        </authorList>
    </citation>
    <scope>NUCLEOTIDE SEQUENCE [LARGE SCALE GENOMIC DNA]</scope>
    <source>
        <strain evidence="4">59B</strain>
    </source>
</reference>
<accession>A0A0B5QV06</accession>
<feature type="transmembrane region" description="Helical" evidence="1">
    <location>
        <begin position="398"/>
        <end position="416"/>
    </location>
</feature>
<dbReference type="AlphaFoldDB" id="A0A0B5QV06"/>
<keyword evidence="1" id="KW-1133">Transmembrane helix</keyword>
<feature type="domain" description="Potassium channel" evidence="2">
    <location>
        <begin position="391"/>
        <end position="444"/>
    </location>
</feature>
<dbReference type="Pfam" id="PF07885">
    <property type="entry name" value="Ion_trans_2"/>
    <property type="match status" value="1"/>
</dbReference>
<organism evidence="3 4">
    <name type="scientific">Clostridium beijerinckii</name>
    <name type="common">Clostridium MP</name>
    <dbReference type="NCBI Taxonomy" id="1520"/>
    <lineage>
        <taxon>Bacteria</taxon>
        <taxon>Bacillati</taxon>
        <taxon>Bacillota</taxon>
        <taxon>Clostridia</taxon>
        <taxon>Eubacteriales</taxon>
        <taxon>Clostridiaceae</taxon>
        <taxon>Clostridium</taxon>
    </lineage>
</organism>
<sequence length="446" mass="52753">MNKEIVTKGFDELELGKDIKETDDFILIDKDGVILEYRVISTEQELLEYLDDHKGHTENRSGLLVTFECNNILGEFYNTIFLRKFRFDSYSNPKMDSHLRLILNNCEFVEDIELLGGDYKRIKINNCIIRNNMFVRFINCDKLRISETVVKESIIVENSEFGKFYGNASIFKENLLFQEVNILNDFILDKIKGEKELCFVDCRFEGLSKLELDINGELSFLQCSFYKKSEIDFDDIKGKFSLYKTNFSDKCYLEYELLENKKYKPLIFDNDFKKTKWNFLIVSDIYKSSGRIDQYLETLYYFKKYERLERKSKNKGNFNLLYYLIGITTKYYTSWERTLLSMVVVIVSFFLLYCFFPNLLMCKDVQLNSKNLFITIFEMLKNSNFDANFLISKFGNTLYFTIITFTTVGYGDIIPLNWMKMAVSLESFLGVFFTSSFVVSLSRRFM</sequence>
<dbReference type="KEGG" id="cbei:LF65_05546"/>
<evidence type="ECO:0000256" key="1">
    <source>
        <dbReference type="SAM" id="Phobius"/>
    </source>
</evidence>
<evidence type="ECO:0000313" key="3">
    <source>
        <dbReference type="EMBL" id="AJH02057.1"/>
    </source>
</evidence>
<name>A0A0B5QV06_CLOBE</name>
<dbReference type="Proteomes" id="UP000031866">
    <property type="component" value="Chromosome"/>
</dbReference>